<feature type="compositionally biased region" description="Polar residues" evidence="2">
    <location>
        <begin position="149"/>
        <end position="160"/>
    </location>
</feature>
<accession>A0A177A8U4</accession>
<name>A0A177A8U4_9PEZI</name>
<dbReference type="OrthoDB" id="2260257at2759"/>
<feature type="domain" description="Yeast cell wall synthesis Kre9/Knh1-like N-terminal" evidence="4">
    <location>
        <begin position="32"/>
        <end position="122"/>
    </location>
</feature>
<sequence length="253" mass="25279">MQYSFAKACLLALATTTSVLAQIPGFNVLTAPTSQEVIPAGSTFTIRWTPSNPPAPITLFLIQGKDAQSLNIADKAIASSIDSSLGHFDWAVPASAPFAAYGILLQLDSNHAQFQYSNPFTISGGAGGSTSETGAKGAISISAAEPTGGKSTTTINVSQISTAPTTSSTKAASTSTKAAPSTTSEKASSTAESTTKAASTTETPSTKAASATEAPSTKAPTTPPSATHTGAAPRSAIGGSGLLGAMVMVFALF</sequence>
<dbReference type="InterPro" id="IPR052982">
    <property type="entry name" value="SRP1/TIP1-like"/>
</dbReference>
<dbReference type="EMBL" id="KV441396">
    <property type="protein sequence ID" value="OAF58579.1"/>
    <property type="molecule type" value="Genomic_DNA"/>
</dbReference>
<feature type="chain" id="PRO_5008056427" description="Yeast cell wall synthesis Kre9/Knh1-like N-terminal domain-containing protein" evidence="3">
    <location>
        <begin position="22"/>
        <end position="253"/>
    </location>
</feature>
<dbReference type="PANTHER" id="PTHR40633:SF1">
    <property type="entry name" value="GPI ANCHORED SERINE-THREONINE RICH PROTEIN (AFU_ORTHOLOGUE AFUA_1G03630)"/>
    <property type="match status" value="1"/>
</dbReference>
<evidence type="ECO:0000256" key="3">
    <source>
        <dbReference type="SAM" id="SignalP"/>
    </source>
</evidence>
<dbReference type="Pfam" id="PF10342">
    <property type="entry name" value="Kre9_KNH"/>
    <property type="match status" value="1"/>
</dbReference>
<organism evidence="5">
    <name type="scientific">Pseudogymnoascus destructans</name>
    <dbReference type="NCBI Taxonomy" id="655981"/>
    <lineage>
        <taxon>Eukaryota</taxon>
        <taxon>Fungi</taxon>
        <taxon>Dikarya</taxon>
        <taxon>Ascomycota</taxon>
        <taxon>Pezizomycotina</taxon>
        <taxon>Leotiomycetes</taxon>
        <taxon>Thelebolales</taxon>
        <taxon>Thelebolaceae</taxon>
        <taxon>Pseudogymnoascus</taxon>
    </lineage>
</organism>
<dbReference type="VEuPathDB" id="FungiDB:GMDG_04810"/>
<dbReference type="GeneID" id="36288204"/>
<dbReference type="Proteomes" id="UP000077154">
    <property type="component" value="Unassembled WGS sequence"/>
</dbReference>
<feature type="signal peptide" evidence="3">
    <location>
        <begin position="1"/>
        <end position="21"/>
    </location>
</feature>
<gene>
    <name evidence="5" type="ORF">VC83_05137</name>
</gene>
<evidence type="ECO:0000313" key="5">
    <source>
        <dbReference type="EMBL" id="OAF58579.1"/>
    </source>
</evidence>
<evidence type="ECO:0000259" key="4">
    <source>
        <dbReference type="Pfam" id="PF10342"/>
    </source>
</evidence>
<reference evidence="5" key="1">
    <citation type="submission" date="2016-03" db="EMBL/GenBank/DDBJ databases">
        <title>Updated assembly of Pseudogymnoascus destructans, the fungus causing white-nose syndrome of bats.</title>
        <authorList>
            <person name="Palmer J.M."/>
            <person name="Drees K.P."/>
            <person name="Foster J.T."/>
            <person name="Lindner D.L."/>
        </authorList>
    </citation>
    <scope>NUCLEOTIDE SEQUENCE [LARGE SCALE GENOMIC DNA]</scope>
    <source>
        <strain evidence="5">20631-21</strain>
    </source>
</reference>
<proteinExistence type="predicted"/>
<protein>
    <recommendedName>
        <fullName evidence="4">Yeast cell wall synthesis Kre9/Knh1-like N-terminal domain-containing protein</fullName>
    </recommendedName>
</protein>
<feature type="region of interest" description="Disordered" evidence="2">
    <location>
        <begin position="141"/>
        <end position="233"/>
    </location>
</feature>
<dbReference type="AlphaFoldDB" id="A0A177A8U4"/>
<dbReference type="InterPro" id="IPR018466">
    <property type="entry name" value="Kre9/Knh1-like_N"/>
</dbReference>
<dbReference type="PANTHER" id="PTHR40633">
    <property type="entry name" value="MATRIX PROTEIN, PUTATIVE (AFU_ORTHOLOGUE AFUA_8G05410)-RELATED"/>
    <property type="match status" value="1"/>
</dbReference>
<evidence type="ECO:0000256" key="1">
    <source>
        <dbReference type="ARBA" id="ARBA00022729"/>
    </source>
</evidence>
<feature type="compositionally biased region" description="Low complexity" evidence="2">
    <location>
        <begin position="161"/>
        <end position="227"/>
    </location>
</feature>
<keyword evidence="1 3" id="KW-0732">Signal</keyword>
<evidence type="ECO:0000256" key="2">
    <source>
        <dbReference type="SAM" id="MobiDB-lite"/>
    </source>
</evidence>
<dbReference type="eggNOG" id="ENOG502S6JZ">
    <property type="taxonomic scope" value="Eukaryota"/>
</dbReference>
<dbReference type="RefSeq" id="XP_024323864.1">
    <property type="nucleotide sequence ID" value="XM_024468762.1"/>
</dbReference>